<gene>
    <name evidence="1" type="ORF">Adu01nite_69840</name>
</gene>
<dbReference type="InterPro" id="IPR016181">
    <property type="entry name" value="Acyl_CoA_acyltransferase"/>
</dbReference>
<dbReference type="SUPFAM" id="SSF55729">
    <property type="entry name" value="Acyl-CoA N-acyltransferases (Nat)"/>
    <property type="match status" value="1"/>
</dbReference>
<protein>
    <submittedName>
        <fullName evidence="1">Uncharacterized protein</fullName>
    </submittedName>
</protein>
<name>A0ABQ3Z725_9ACTN</name>
<comment type="caution">
    <text evidence="1">The sequence shown here is derived from an EMBL/GenBank/DDBJ whole genome shotgun (WGS) entry which is preliminary data.</text>
</comment>
<dbReference type="EMBL" id="BOML01000057">
    <property type="protein sequence ID" value="GIE05634.1"/>
    <property type="molecule type" value="Genomic_DNA"/>
</dbReference>
<evidence type="ECO:0000313" key="2">
    <source>
        <dbReference type="Proteomes" id="UP000637628"/>
    </source>
</evidence>
<reference evidence="1 2" key="1">
    <citation type="submission" date="2021-01" db="EMBL/GenBank/DDBJ databases">
        <title>Whole genome shotgun sequence of Actinoplanes durhamensis NBRC 14914.</title>
        <authorList>
            <person name="Komaki H."/>
            <person name="Tamura T."/>
        </authorList>
    </citation>
    <scope>NUCLEOTIDE SEQUENCE [LARGE SCALE GENOMIC DNA]</scope>
    <source>
        <strain evidence="1 2">NBRC 14914</strain>
    </source>
</reference>
<keyword evidence="2" id="KW-1185">Reference proteome</keyword>
<dbReference type="Proteomes" id="UP000637628">
    <property type="component" value="Unassembled WGS sequence"/>
</dbReference>
<evidence type="ECO:0000313" key="1">
    <source>
        <dbReference type="EMBL" id="GIE05634.1"/>
    </source>
</evidence>
<proteinExistence type="predicted"/>
<sequence>MTISELDVEYSRALVTLHRSLRYPDLPELAGSSVLSVIEGLGDDLTTVSFSADVADERCLQAVFGFRLAEFVDLSMMDSRLARRTALLAEPPDATVVHTVVLDADGRILGYVGLLGSRDLLPRRLDDPRRTRYPVEVAHGVDLLTPFAGTGLTTQQVFEIKRFCRAGDVPPGRTSERVPWHLILALGRTTQAMGRPLMIGDSRENGALRHLRLIGFDPLVIPGTKPELPRTSLMWESYMVPQPAIPFAGVVPADLAGYLDAIEDGLGAGHDENWQRRTIARLSAVRRQRKAELHTEKETP</sequence>
<dbReference type="RefSeq" id="WP_203733465.1">
    <property type="nucleotide sequence ID" value="NZ_BAAATX010000009.1"/>
</dbReference>
<organism evidence="1 2">
    <name type="scientific">Paractinoplanes durhamensis</name>
    <dbReference type="NCBI Taxonomy" id="113563"/>
    <lineage>
        <taxon>Bacteria</taxon>
        <taxon>Bacillati</taxon>
        <taxon>Actinomycetota</taxon>
        <taxon>Actinomycetes</taxon>
        <taxon>Micromonosporales</taxon>
        <taxon>Micromonosporaceae</taxon>
        <taxon>Paractinoplanes</taxon>
    </lineage>
</organism>
<accession>A0ABQ3Z725</accession>